<comment type="caution">
    <text evidence="6">The sequence shown here is derived from an EMBL/GenBank/DDBJ whole genome shotgun (WGS) entry which is preliminary data.</text>
</comment>
<protein>
    <recommendedName>
        <fullName evidence="4">Aminotransferase</fullName>
        <ecNumber evidence="4">2.6.1.-</ecNumber>
    </recommendedName>
</protein>
<dbReference type="Gene3D" id="3.90.1150.10">
    <property type="entry name" value="Aspartate Aminotransferase, domain 1"/>
    <property type="match status" value="1"/>
</dbReference>
<dbReference type="InterPro" id="IPR015424">
    <property type="entry name" value="PyrdxlP-dep_Trfase"/>
</dbReference>
<keyword evidence="2 4" id="KW-0032">Aminotransferase</keyword>
<gene>
    <name evidence="6" type="ORF">GCM10009117_04500</name>
</gene>
<dbReference type="PROSITE" id="PS00105">
    <property type="entry name" value="AA_TRANSFER_CLASS_1"/>
    <property type="match status" value="1"/>
</dbReference>
<reference evidence="7" key="1">
    <citation type="journal article" date="2019" name="Int. J. Syst. Evol. Microbiol.">
        <title>The Global Catalogue of Microorganisms (GCM) 10K type strain sequencing project: providing services to taxonomists for standard genome sequencing and annotation.</title>
        <authorList>
            <consortium name="The Broad Institute Genomics Platform"/>
            <consortium name="The Broad Institute Genome Sequencing Center for Infectious Disease"/>
            <person name="Wu L."/>
            <person name="Ma J."/>
        </authorList>
    </citation>
    <scope>NUCLEOTIDE SEQUENCE [LARGE SCALE GENOMIC DNA]</scope>
    <source>
        <strain evidence="7">JCM 16082</strain>
    </source>
</reference>
<proteinExistence type="inferred from homology"/>
<dbReference type="SUPFAM" id="SSF53383">
    <property type="entry name" value="PLP-dependent transferases"/>
    <property type="match status" value="1"/>
</dbReference>
<comment type="similarity">
    <text evidence="4">Belongs to the class-I pyridoxal-phosphate-dependent aminotransferase family.</text>
</comment>
<dbReference type="InterPro" id="IPR015421">
    <property type="entry name" value="PyrdxlP-dep_Trfase_major"/>
</dbReference>
<dbReference type="InterPro" id="IPR004838">
    <property type="entry name" value="NHTrfase_class1_PyrdxlP-BS"/>
</dbReference>
<dbReference type="RefSeq" id="WP_343763278.1">
    <property type="nucleotide sequence ID" value="NZ_BAAAFG010000002.1"/>
</dbReference>
<dbReference type="InterPro" id="IPR004839">
    <property type="entry name" value="Aminotransferase_I/II_large"/>
</dbReference>
<feature type="domain" description="Aminotransferase class I/classII large" evidence="5">
    <location>
        <begin position="31"/>
        <end position="379"/>
    </location>
</feature>
<evidence type="ECO:0000313" key="7">
    <source>
        <dbReference type="Proteomes" id="UP001500507"/>
    </source>
</evidence>
<keyword evidence="7" id="KW-1185">Reference proteome</keyword>
<sequence>MKPADRLEHITEYYFSKKLREVGQRMSNGEPIINLGIGSPDLAPPKEVSSALVKALEHPNAHQYQSYKGISALRKAYADFYQRKYYVWLNPESEILPLIGSKEGIMHISMAFLNPGDRALIPNPGYPTYSSVTRLVGANPLYYDLNEENNWFPDLERLSQHDFSNVKIMWLNYPHMPTGAKASIKNFERLIEFAEKNNILLINDNPYSFIRTTNPLSIFNAKKASHHCLELTSLSKTFNMAGWRMGALIGSETLINTILKVKSNMDSGQFYPSQQGAVAALQLDESWLRMINAEYTSRFKAMKKLVRVLGCNIVASKTGMFIWAELTNNQTSVEFVDALLDEHHIFIAPGSIFGSNGEGYVRFSLCTPAGKIEKAVKRLTQKKV</sequence>
<keyword evidence="3 4" id="KW-0808">Transferase</keyword>
<dbReference type="CDD" id="cd00609">
    <property type="entry name" value="AAT_like"/>
    <property type="match status" value="1"/>
</dbReference>
<dbReference type="Gene3D" id="3.40.640.10">
    <property type="entry name" value="Type I PLP-dependent aspartate aminotransferase-like (Major domain)"/>
    <property type="match status" value="1"/>
</dbReference>
<dbReference type="Pfam" id="PF00155">
    <property type="entry name" value="Aminotran_1_2"/>
    <property type="match status" value="1"/>
</dbReference>
<dbReference type="EC" id="2.6.1.-" evidence="4"/>
<organism evidence="6 7">
    <name type="scientific">Gangjinia marincola</name>
    <dbReference type="NCBI Taxonomy" id="578463"/>
    <lineage>
        <taxon>Bacteria</taxon>
        <taxon>Pseudomonadati</taxon>
        <taxon>Bacteroidota</taxon>
        <taxon>Flavobacteriia</taxon>
        <taxon>Flavobacteriales</taxon>
        <taxon>Flavobacteriaceae</taxon>
        <taxon>Gangjinia</taxon>
    </lineage>
</organism>
<evidence type="ECO:0000256" key="1">
    <source>
        <dbReference type="ARBA" id="ARBA00001933"/>
    </source>
</evidence>
<dbReference type="PANTHER" id="PTHR42832">
    <property type="entry name" value="AMINO ACID AMINOTRANSFERASE"/>
    <property type="match status" value="1"/>
</dbReference>
<evidence type="ECO:0000256" key="3">
    <source>
        <dbReference type="ARBA" id="ARBA00022679"/>
    </source>
</evidence>
<dbReference type="GO" id="GO:0008483">
    <property type="term" value="F:transaminase activity"/>
    <property type="evidence" value="ECO:0007669"/>
    <property type="project" value="UniProtKB-KW"/>
</dbReference>
<dbReference type="Proteomes" id="UP001500507">
    <property type="component" value="Unassembled WGS sequence"/>
</dbReference>
<dbReference type="InterPro" id="IPR015422">
    <property type="entry name" value="PyrdxlP-dep_Trfase_small"/>
</dbReference>
<comment type="cofactor">
    <cofactor evidence="1 4">
        <name>pyridoxal 5'-phosphate</name>
        <dbReference type="ChEBI" id="CHEBI:597326"/>
    </cofactor>
</comment>
<evidence type="ECO:0000256" key="2">
    <source>
        <dbReference type="ARBA" id="ARBA00022576"/>
    </source>
</evidence>
<name>A0ABP3XSI1_9FLAO</name>
<evidence type="ECO:0000256" key="4">
    <source>
        <dbReference type="RuleBase" id="RU000481"/>
    </source>
</evidence>
<evidence type="ECO:0000313" key="6">
    <source>
        <dbReference type="EMBL" id="GAA0871304.1"/>
    </source>
</evidence>
<evidence type="ECO:0000259" key="5">
    <source>
        <dbReference type="Pfam" id="PF00155"/>
    </source>
</evidence>
<dbReference type="EMBL" id="BAAAFG010000002">
    <property type="protein sequence ID" value="GAA0871304.1"/>
    <property type="molecule type" value="Genomic_DNA"/>
</dbReference>
<accession>A0ABP3XSI1</accession>
<dbReference type="PANTHER" id="PTHR42832:SF3">
    <property type="entry name" value="L-GLUTAMINE--4-(METHYLSULFANYL)-2-OXOBUTANOATE AMINOTRANSFERASE"/>
    <property type="match status" value="1"/>
</dbReference>
<dbReference type="InterPro" id="IPR050881">
    <property type="entry name" value="LL-DAP_aminotransferase"/>
</dbReference>